<dbReference type="AlphaFoldDB" id="A0A645HE04"/>
<keyword evidence="1" id="KW-0472">Membrane</keyword>
<feature type="transmembrane region" description="Helical" evidence="1">
    <location>
        <begin position="21"/>
        <end position="43"/>
    </location>
</feature>
<reference evidence="2" key="1">
    <citation type="submission" date="2019-08" db="EMBL/GenBank/DDBJ databases">
        <authorList>
            <person name="Kucharzyk K."/>
            <person name="Murdoch R.W."/>
            <person name="Higgins S."/>
            <person name="Loffler F."/>
        </authorList>
    </citation>
    <scope>NUCLEOTIDE SEQUENCE</scope>
</reference>
<keyword evidence="1" id="KW-1133">Transmembrane helix</keyword>
<accession>A0A645HE04</accession>
<keyword evidence="1" id="KW-0812">Transmembrane</keyword>
<proteinExistence type="predicted"/>
<dbReference type="EMBL" id="VSSQ01091815">
    <property type="protein sequence ID" value="MPN37267.1"/>
    <property type="molecule type" value="Genomic_DNA"/>
</dbReference>
<gene>
    <name evidence="2" type="ORF">SDC9_184783</name>
</gene>
<protein>
    <submittedName>
        <fullName evidence="2">Uncharacterized protein</fullName>
    </submittedName>
</protein>
<evidence type="ECO:0000256" key="1">
    <source>
        <dbReference type="SAM" id="Phobius"/>
    </source>
</evidence>
<sequence>MKKYRLHKANAIRFRRWSRKAYAVFASLGKSITIGSLSVHMAGDTLFRKVQLIKSIIITGEQEKELSPEEEPTILLTESTLIVNFVSKTAGEYPAAYNQYLFHLS</sequence>
<comment type="caution">
    <text evidence="2">The sequence shown here is derived from an EMBL/GenBank/DDBJ whole genome shotgun (WGS) entry which is preliminary data.</text>
</comment>
<organism evidence="2">
    <name type="scientific">bioreactor metagenome</name>
    <dbReference type="NCBI Taxonomy" id="1076179"/>
    <lineage>
        <taxon>unclassified sequences</taxon>
        <taxon>metagenomes</taxon>
        <taxon>ecological metagenomes</taxon>
    </lineage>
</organism>
<evidence type="ECO:0000313" key="2">
    <source>
        <dbReference type="EMBL" id="MPN37267.1"/>
    </source>
</evidence>
<name>A0A645HE04_9ZZZZ</name>